<organism evidence="1 2">
    <name type="scientific">Pieris macdunnoughi</name>
    <dbReference type="NCBI Taxonomy" id="345717"/>
    <lineage>
        <taxon>Eukaryota</taxon>
        <taxon>Metazoa</taxon>
        <taxon>Ecdysozoa</taxon>
        <taxon>Arthropoda</taxon>
        <taxon>Hexapoda</taxon>
        <taxon>Insecta</taxon>
        <taxon>Pterygota</taxon>
        <taxon>Neoptera</taxon>
        <taxon>Endopterygota</taxon>
        <taxon>Lepidoptera</taxon>
        <taxon>Glossata</taxon>
        <taxon>Ditrysia</taxon>
        <taxon>Papilionoidea</taxon>
        <taxon>Pieridae</taxon>
        <taxon>Pierinae</taxon>
        <taxon>Pieris</taxon>
    </lineage>
</organism>
<proteinExistence type="predicted"/>
<dbReference type="EMBL" id="CAJOBZ010000049">
    <property type="protein sequence ID" value="CAF4915007.1"/>
    <property type="molecule type" value="Genomic_DNA"/>
</dbReference>
<evidence type="ECO:0000313" key="2">
    <source>
        <dbReference type="Proteomes" id="UP000663880"/>
    </source>
</evidence>
<evidence type="ECO:0000313" key="1">
    <source>
        <dbReference type="EMBL" id="CAF4915007.1"/>
    </source>
</evidence>
<dbReference type="AlphaFoldDB" id="A0A821VVU3"/>
<dbReference type="Proteomes" id="UP000663880">
    <property type="component" value="Unassembled WGS sequence"/>
</dbReference>
<keyword evidence="2" id="KW-1185">Reference proteome</keyword>
<gene>
    <name evidence="1" type="ORF">PMACD_LOCUS12491</name>
</gene>
<comment type="caution">
    <text evidence="1">The sequence shown here is derived from an EMBL/GenBank/DDBJ whole genome shotgun (WGS) entry which is preliminary data.</text>
</comment>
<name>A0A821VVU3_9NEOP</name>
<accession>A0A821VVU3</accession>
<protein>
    <submittedName>
        <fullName evidence="1">Uncharacterized protein</fullName>
    </submittedName>
</protein>
<sequence length="90" mass="10405">MTLEQAEDIHLTIQETLQDKLMADLEASMTTEPNDIRLRVDCDVHPFFYVCRIGTTAEMLKLTVWLHIQMATDSPLEKIMIEPKSCVHLF</sequence>
<reference evidence="1" key="1">
    <citation type="submission" date="2021-02" db="EMBL/GenBank/DDBJ databases">
        <authorList>
            <person name="Steward A R."/>
        </authorList>
    </citation>
    <scope>NUCLEOTIDE SEQUENCE</scope>
</reference>